<dbReference type="GO" id="GO:0009307">
    <property type="term" value="P:DNA restriction-modification system"/>
    <property type="evidence" value="ECO:0007669"/>
    <property type="project" value="UniProtKB-KW"/>
</dbReference>
<keyword evidence="2" id="KW-0680">Restriction system</keyword>
<gene>
    <name evidence="5" type="ORF">EOW65_13385</name>
</gene>
<keyword evidence="3" id="KW-0238">DNA-binding</keyword>
<dbReference type="Pfam" id="PF01420">
    <property type="entry name" value="Methylase_S"/>
    <property type="match status" value="1"/>
</dbReference>
<protein>
    <submittedName>
        <fullName evidence="5">Restriction endonuclease subunit S</fullName>
    </submittedName>
</protein>
<evidence type="ECO:0000256" key="1">
    <source>
        <dbReference type="ARBA" id="ARBA00010923"/>
    </source>
</evidence>
<organism evidence="5 6">
    <name type="scientific">Paenirhodobacter ferrireducens</name>
    <dbReference type="NCBI Taxonomy" id="1215032"/>
    <lineage>
        <taxon>Bacteria</taxon>
        <taxon>Pseudomonadati</taxon>
        <taxon>Pseudomonadota</taxon>
        <taxon>Alphaproteobacteria</taxon>
        <taxon>Rhodobacterales</taxon>
        <taxon>Rhodobacter group</taxon>
        <taxon>Paenirhodobacter</taxon>
    </lineage>
</organism>
<dbReference type="Proteomes" id="UP000286594">
    <property type="component" value="Unassembled WGS sequence"/>
</dbReference>
<dbReference type="OrthoDB" id="512700at2"/>
<proteinExistence type="inferred from homology"/>
<sequence>MSGAVPELRFPGFAGEWQTKPFSSLLERESKPIAVDPDAEYREIGVRSHGRGVFHKDPVSGRELGDKRVFEVIPDTLVLNIVFAWEQAVALTSEGEEGFIASHRFPMFSAKNGQSDLHFIRELLLTPRGKALLEMASPGGAGRNKTLGQDAFMKLKARIPSRDEQRKIAGFLDTASRKIVLLKEKKGALTDYKRGLMQRLFSRELRFRRDDGSAFPAWQERRLGNVARFFKGKGISKADILEDGALPCIRYGEIYTHYHERISEVISRTNEDPKTLFLSKPGDVIIPASGEDRMDMARACCVELGGVALGGDINVLRSSVDGDFLAYYLNNARRREIANLGQGVSVVHLYPSQLQSLTVEIPHPDEQRKIAAALSVLDAKIDATARKISELEAFKKGLLQKLFV</sequence>
<dbReference type="Gene3D" id="3.90.220.20">
    <property type="entry name" value="DNA methylase specificity domains"/>
    <property type="match status" value="2"/>
</dbReference>
<evidence type="ECO:0000256" key="2">
    <source>
        <dbReference type="ARBA" id="ARBA00022747"/>
    </source>
</evidence>
<keyword evidence="6" id="KW-1185">Reference proteome</keyword>
<evidence type="ECO:0000313" key="5">
    <source>
        <dbReference type="EMBL" id="RWR46404.1"/>
    </source>
</evidence>
<dbReference type="InterPro" id="IPR044946">
    <property type="entry name" value="Restrct_endonuc_typeI_TRD_sf"/>
</dbReference>
<dbReference type="AlphaFoldDB" id="A0A443LB99"/>
<keyword evidence="5" id="KW-0255">Endonuclease</keyword>
<dbReference type="PANTHER" id="PTHR30408">
    <property type="entry name" value="TYPE-1 RESTRICTION ENZYME ECOKI SPECIFICITY PROTEIN"/>
    <property type="match status" value="1"/>
</dbReference>
<name>A0A443LB99_9RHOB</name>
<dbReference type="EMBL" id="SAVB01000019">
    <property type="protein sequence ID" value="RWR46404.1"/>
    <property type="molecule type" value="Genomic_DNA"/>
</dbReference>
<dbReference type="InterPro" id="IPR052021">
    <property type="entry name" value="Type-I_RS_S_subunit"/>
</dbReference>
<evidence type="ECO:0000256" key="3">
    <source>
        <dbReference type="ARBA" id="ARBA00023125"/>
    </source>
</evidence>
<reference evidence="5 6" key="1">
    <citation type="submission" date="2019-01" db="EMBL/GenBank/DDBJ databases">
        <title>Sinorhodobacter populi sp. nov. isolated from the symptomatic bark tissue of Populus euramericana canker.</title>
        <authorList>
            <person name="Xu G."/>
        </authorList>
    </citation>
    <scope>NUCLEOTIDE SEQUENCE [LARGE SCALE GENOMIC DNA]</scope>
    <source>
        <strain evidence="5 6">CCTCC AB2012026</strain>
    </source>
</reference>
<dbReference type="PANTHER" id="PTHR30408:SF12">
    <property type="entry name" value="TYPE I RESTRICTION ENZYME MJAVIII SPECIFICITY SUBUNIT"/>
    <property type="match status" value="1"/>
</dbReference>
<dbReference type="InterPro" id="IPR000055">
    <property type="entry name" value="Restrct_endonuc_typeI_TRD"/>
</dbReference>
<feature type="domain" description="Type I restriction modification DNA specificity" evidence="4">
    <location>
        <begin position="218"/>
        <end position="392"/>
    </location>
</feature>
<comment type="similarity">
    <text evidence="1">Belongs to the type-I restriction system S methylase family.</text>
</comment>
<dbReference type="GO" id="GO:0004519">
    <property type="term" value="F:endonuclease activity"/>
    <property type="evidence" value="ECO:0007669"/>
    <property type="project" value="UniProtKB-KW"/>
</dbReference>
<comment type="caution">
    <text evidence="5">The sequence shown here is derived from an EMBL/GenBank/DDBJ whole genome shotgun (WGS) entry which is preliminary data.</text>
</comment>
<dbReference type="SUPFAM" id="SSF116734">
    <property type="entry name" value="DNA methylase specificity domain"/>
    <property type="match status" value="2"/>
</dbReference>
<keyword evidence="5" id="KW-0540">Nuclease</keyword>
<evidence type="ECO:0000313" key="6">
    <source>
        <dbReference type="Proteomes" id="UP000286594"/>
    </source>
</evidence>
<keyword evidence="5" id="KW-0378">Hydrolase</keyword>
<evidence type="ECO:0000259" key="4">
    <source>
        <dbReference type="Pfam" id="PF01420"/>
    </source>
</evidence>
<dbReference type="GO" id="GO:0003677">
    <property type="term" value="F:DNA binding"/>
    <property type="evidence" value="ECO:0007669"/>
    <property type="project" value="UniProtKB-KW"/>
</dbReference>
<accession>A0A443LB99</accession>
<dbReference type="RefSeq" id="WP_128150238.1">
    <property type="nucleotide sequence ID" value="NZ_SAVB01000019.1"/>
</dbReference>